<dbReference type="EMBL" id="JPFU01000013">
    <property type="protein sequence ID" value="KEQ34827.1"/>
    <property type="molecule type" value="Genomic_DNA"/>
</dbReference>
<dbReference type="Proteomes" id="UP000028090">
    <property type="component" value="Unassembled WGS sequence"/>
</dbReference>
<reference evidence="1 2" key="1">
    <citation type="submission" date="2014-05" db="EMBL/GenBank/DDBJ databases">
        <authorList>
            <person name="Daugherty S.C."/>
            <person name="Tallon L.J."/>
            <person name="Sadzewicz L."/>
            <person name="Kilian M."/>
            <person name="Tettelin H."/>
        </authorList>
    </citation>
    <scope>NUCLEOTIDE SEQUENCE [LARGE SCALE GENOMIC DNA]</scope>
    <source>
        <strain evidence="1 2">SK629</strain>
    </source>
</reference>
<name>A0A081PVV4_STRMT</name>
<organism evidence="1 2">
    <name type="scientific">Streptococcus mitis</name>
    <dbReference type="NCBI Taxonomy" id="28037"/>
    <lineage>
        <taxon>Bacteria</taxon>
        <taxon>Bacillati</taxon>
        <taxon>Bacillota</taxon>
        <taxon>Bacilli</taxon>
        <taxon>Lactobacillales</taxon>
        <taxon>Streptococcaceae</taxon>
        <taxon>Streptococcus</taxon>
        <taxon>Streptococcus mitis group</taxon>
    </lineage>
</organism>
<accession>A0A081PVV4</accession>
<sequence>MRVEGKSPVTASFKRVFYVRLYQRKKYIVTIFIKFSPYFIRY</sequence>
<gene>
    <name evidence="1" type="ORF">SK629_1457</name>
</gene>
<evidence type="ECO:0000313" key="1">
    <source>
        <dbReference type="EMBL" id="KEQ34827.1"/>
    </source>
</evidence>
<proteinExistence type="predicted"/>
<protein>
    <submittedName>
        <fullName evidence="1">Uncharacterized protein</fullName>
    </submittedName>
</protein>
<dbReference type="AlphaFoldDB" id="A0A081PVV4"/>
<comment type="caution">
    <text evidence="1">The sequence shown here is derived from an EMBL/GenBank/DDBJ whole genome shotgun (WGS) entry which is preliminary data.</text>
</comment>
<evidence type="ECO:0000313" key="2">
    <source>
        <dbReference type="Proteomes" id="UP000028090"/>
    </source>
</evidence>